<dbReference type="OrthoDB" id="9813456at2"/>
<dbReference type="Pfam" id="PF17892">
    <property type="entry name" value="Cadherin_5"/>
    <property type="match status" value="1"/>
</dbReference>
<evidence type="ECO:0000313" key="4">
    <source>
        <dbReference type="Proteomes" id="UP000243359"/>
    </source>
</evidence>
<dbReference type="PANTHER" id="PTHR45739">
    <property type="entry name" value="MATRIX PROTEIN, PUTATIVE-RELATED"/>
    <property type="match status" value="1"/>
</dbReference>
<dbReference type="STRING" id="1392877.SAMN05216221_1754"/>
<feature type="domain" description="Cadherin" evidence="2">
    <location>
        <begin position="5059"/>
        <end position="5154"/>
    </location>
</feature>
<feature type="domain" description="Cadherin" evidence="2">
    <location>
        <begin position="4968"/>
        <end position="5063"/>
    </location>
</feature>
<dbReference type="InterPro" id="IPR002126">
    <property type="entry name" value="Cadherin-like_dom"/>
</dbReference>
<accession>A0A1H1RZ48</accession>
<dbReference type="GO" id="GO:0016020">
    <property type="term" value="C:membrane"/>
    <property type="evidence" value="ECO:0007669"/>
    <property type="project" value="InterPro"/>
</dbReference>
<proteinExistence type="predicted"/>
<dbReference type="NCBIfam" id="TIGR01965">
    <property type="entry name" value="VCBS_repeat"/>
    <property type="match status" value="12"/>
</dbReference>
<evidence type="ECO:0000313" key="3">
    <source>
        <dbReference type="EMBL" id="SDS40925.1"/>
    </source>
</evidence>
<dbReference type="Gene3D" id="2.60.40.10">
    <property type="entry name" value="Immunoglobulins"/>
    <property type="match status" value="6"/>
</dbReference>
<feature type="domain" description="Cadherin" evidence="2">
    <location>
        <begin position="5150"/>
        <end position="5242"/>
    </location>
</feature>
<feature type="compositionally biased region" description="Polar residues" evidence="1">
    <location>
        <begin position="4972"/>
        <end position="4988"/>
    </location>
</feature>
<dbReference type="InterPro" id="IPR010221">
    <property type="entry name" value="VCBS_dom"/>
</dbReference>
<dbReference type="Pfam" id="PF17803">
    <property type="entry name" value="Cadherin_4"/>
    <property type="match status" value="26"/>
</dbReference>
<dbReference type="InterPro" id="IPR013783">
    <property type="entry name" value="Ig-like_fold"/>
</dbReference>
<feature type="region of interest" description="Disordered" evidence="1">
    <location>
        <begin position="5056"/>
        <end position="5098"/>
    </location>
</feature>
<feature type="compositionally biased region" description="Polar residues" evidence="1">
    <location>
        <begin position="5063"/>
        <end position="5079"/>
    </location>
</feature>
<dbReference type="SUPFAM" id="SSF141072">
    <property type="entry name" value="CalX-like"/>
    <property type="match status" value="1"/>
</dbReference>
<dbReference type="GO" id="GO:0005509">
    <property type="term" value="F:calcium ion binding"/>
    <property type="evidence" value="ECO:0007669"/>
    <property type="project" value="InterPro"/>
</dbReference>
<dbReference type="SUPFAM" id="SSF49313">
    <property type="entry name" value="Cadherin-like"/>
    <property type="match status" value="3"/>
</dbReference>
<feature type="domain" description="Cadherin" evidence="2">
    <location>
        <begin position="4877"/>
        <end position="4972"/>
    </location>
</feature>
<dbReference type="InterPro" id="IPR041690">
    <property type="entry name" value="Cadherin_5"/>
</dbReference>
<dbReference type="Proteomes" id="UP000243359">
    <property type="component" value="Chromosome I"/>
</dbReference>
<dbReference type="InterPro" id="IPR051561">
    <property type="entry name" value="FRAS1_ECM"/>
</dbReference>
<feature type="compositionally biased region" description="Low complexity" evidence="1">
    <location>
        <begin position="12"/>
        <end position="23"/>
    </location>
</feature>
<dbReference type="InterPro" id="IPR015919">
    <property type="entry name" value="Cadherin-like_sf"/>
</dbReference>
<dbReference type="GO" id="GO:0009653">
    <property type="term" value="P:anatomical structure morphogenesis"/>
    <property type="evidence" value="ECO:0007669"/>
    <property type="project" value="TreeGrafter"/>
</dbReference>
<dbReference type="EMBL" id="LT629751">
    <property type="protein sequence ID" value="SDS40925.1"/>
    <property type="molecule type" value="Genomic_DNA"/>
</dbReference>
<dbReference type="PANTHER" id="PTHR45739:SF8">
    <property type="entry name" value="FRAS1-RELATED EXTRACELLULAR MATRIX PROTEIN 1"/>
    <property type="match status" value="1"/>
</dbReference>
<feature type="region of interest" description="Disordered" evidence="1">
    <location>
        <begin position="4966"/>
        <end position="4988"/>
    </location>
</feature>
<feature type="compositionally biased region" description="Polar residues" evidence="1">
    <location>
        <begin position="89"/>
        <end position="98"/>
    </location>
</feature>
<dbReference type="InterPro" id="IPR006644">
    <property type="entry name" value="Cadg"/>
</dbReference>
<evidence type="ECO:0000256" key="1">
    <source>
        <dbReference type="SAM" id="MobiDB-lite"/>
    </source>
</evidence>
<feature type="compositionally biased region" description="Pro residues" evidence="1">
    <location>
        <begin position="5545"/>
        <end position="5566"/>
    </location>
</feature>
<keyword evidence="4" id="KW-1185">Reference proteome</keyword>
<dbReference type="NCBIfam" id="NF012211">
    <property type="entry name" value="tand_rpt_95"/>
    <property type="match status" value="6"/>
</dbReference>
<dbReference type="PROSITE" id="PS50268">
    <property type="entry name" value="CADHERIN_2"/>
    <property type="match status" value="4"/>
</dbReference>
<dbReference type="Gene3D" id="2.60.40.2030">
    <property type="match status" value="1"/>
</dbReference>
<sequence>MGDNKTQDRNVSSEPSTASPATSRLVRRSPRPMALEQRFVFDGAAAAEVTDTASGAAERHADTTTVETASLMAAYAPVDEQSPAVASDTPATGTSPSETAAEAGNLFHVDAQTPPLEEASTRASELIKDYLANATDEQLFALFNGGQASPDAQWSDNLGQLRDAIASGEFAIEVQLLDNAQMKGALAAYAAQGPDGEATIYLNSDWLPALDSQRLTSLLVEEYGHHIDRLLNRTADTAGDEGQRFAAELTGSDSSTPGFASDDDHATLQLEGEAIEVELANFSFSNAYAVNVATTPAGKESNSHDFAFTSLGAATINDDTASNLFSGNDVAAIGINIGGQQYYGWISRPIKSNGDVKGFYFWTDRDFNSLATAQADGNMDGDGNVADNIGFILVVDQSYFDSLGWKNQAANMKNVGSSSDRVDSALNALLPRNVAPVAGSDSGTAVEAGGLNNATSGSNAGGNVLGNDTDANADQLTVTKVTSNSTANTGTASSSSAAVVSGQYGQLTLAANGTYTYVVDNGNASVEALRSSSNTLSETFTYTVSDGKGGSATTTLTITIQGANDIPVAADDYNTAKESLRTDATAYASDDPLGSKATGNVLGNDTDPDRYGESKTITGVGIDGTATATTNSTVTFTTTVTTSGASSVKVTGTQYVYKLNDDGTRTQLFHADGTTPVTILTKNGSGTNLSFTFSDTSAFKGVTKFSFIDGTKYYDGTIDGTTVNSSTSVLVSAPSGTIAVGMSVGGTGLATAPTVTAVNYDASGKITSVTLSSAVSITNQTLTFSAGATAGNNLTGQYGTLVLNADGSYTYTPTANNPALSAGQSAVERFQYSMRDASGETSTATLYITVTGSGANDPNAVADTATATEKGGVANASGGSDPSGNLLGNDTTPAGSKTVVAVRASSAASNTAIGASDSQIAGLYGTLTLRADGTYSYSLNNDNADVQALRGSTDTLSDSFIYTIENGQLAADGTTRLKDSATLTITIQGANDSPAAADDSASATEAGGIGNATAGYNPVGNVLTNDRDVDDTAAELKVSAVRTGGAEGSGTAGTVGSALAGSYGSLTLNADGSWSYVVDNSNSTVNALAPGQTLTERFNYTVTDRNGTGLSDTAVLTITIQGASDTVAVNDIFVNEGSPYAMFTVSGGTGVRVALSLSNSTGLAVSDARATLSGTGADIGSQLEYFNGSSWVAYDAGNLPAIPAGGKLLVRVAVNQDGTHEGNESFSLIATTSDGSSSTGIGTINDEGEGAIYLAGNTSGTPDSATLDDDRPTLSVANISVNEGQPAEFVVSIDKPATAPISFSPTLASGSAILGSDTAAASELQYYNGSAWVTVSGPVTIAAGELSVKLRIATVDDSEVEADQSFTLSTGSVSGTVTNPLGVTGSATIVDNDVPVANAPELDLDGNNSSSATGADYRTSYTENGSAVAIADSDALIVDVDSINLASATIVLTNAKAGDTLSVGSLPTGITATIDTSVTGQITVSLSGSASKADYQTAIRAVAFSNGSDAPDTSDRLVVVKVSDGVNQSNSALTTIAVIATNDAPTISSSGTDDTGGVTERADGSSNENIGNLTDSGTIGFADLDPADTHTASVSATVKDGSGNTLAAPLGSLTLDPLNQTDDTLGWRYSVAASALDGLAQGEVITQVYTVTISDGKGGSVEQTVTITITGSNDAPTIRSVSAAELTLANTTIDTSQALAWEGATLSIAPGTIIAYGRDGYSGWSFRIVDSSGSIAITNATFGDPLPGVQKAAYLATSSLISVVSAELSERTDGAADENTGSLSRTGRIVFADVDLADSHTAQLNSVVKDSSGNTIASPLGSLVLGSVDQNANSVGWTFSVAASALDSLAEGEVRTQVYTVTISDDHGGTFDQTVTITLTGTNDAPVADDSAISVAEESTGTDLGLAAPSDVDGDSLTITVTGLPTLGSVTLADGTPVTNGQTLTSAELTGLKYNAPADYNAGDVVGSFTYSVDDGQGEANSVVTGTVTLVVTPINDAPVADDSAISVAEESTGTDLGLAAPSDVDGDSLTITVTGLPTLGSITLADGTPVTNGQTLTSAELTGLKYNAPADYNAGDAVGSFSYSVSEGTTSVTGGTTIVVTPVNDAPVADDSAISVAEESTGTDLGLAAPSDVDGDSLTITVTGLPTLGSVTLADGTPVTNGQTLTSAELTGLKYNAPADYNAGDAVGSFTYSVDDGQGEANSVVTGTVTLVVTPINDAPVADDSAISVAEESTGTDLGLAAPSDVDGDSLTITVTGLPTLGSVTLADGTPVTNGQTLTSAELTGLKYNAPADYNAGDAVGSFSYSVSDGTTSVTGGTTIVVTPVNDAPDADDSAISVAEESTGTDLGLAAPSDVDGDSLTITVTGLPTLGSVTLADGTPVTNGQTLTSAELTGLKYNAPADYNTGDAVGSFTYSVDDGQGEANSVVTGTVTLVVTPINDAPVADDSALSVAEESTGTDLGLAAPSDVDGDSLTITVTGLPTLGSITLADGTPVTNGQTLTSAELTGLKYNAPADYNAGDVVGSFTYSVDDGQGEANSVVTGTVTLVVTPINDAPVADDSAISVAEESTGTDLGLAAPSDVDGDSLTITVTGLPTLGSVTLADGTPVTNGQTLTSAELTGLKYNAPADYNAGDAVGSFSYSVDDGQGEANSVVTGTVTLVVTPINDAPVADDSAISVAEESTGTDLGLAAPSDVDGDSLTITVTGLPTLGSVTLADGTPVTNGQTLTSAELTGLKYNAPADYNAGDAVGSFSYSVDDGQGEANSVVTGTVTLVVTPINDAPVADDSAISVAEESTGTDLGLAAPSDVDGDSLTITVTGLPTLGSVTLADGTPVTNGQTLTSAELTGLKYNAPADYNAGDAVGSFSYSVSDGTTSVTGGTTIVVTPVNDAPVADDSAISVAEESTGTDLGLAAPSDVDGDSLTITVTGLPTLGSVTLADGTPVTNGQTLTSAELTGLKYNAPADYNAGDVVGSFSYSVSDGTTSVTGGTTIVVTPVNDAPVADDSAISVAEESTGTDLGLAAPSDVDGDSLTITVTGLPTLGSVTLADGTPVTNGQTLTSAELTGLKYNAPADYNAGDAVGSFTYSVDDGQGEANSVVTGTVTLVVTPVNDAPVADDSAISVAEESTGTDLGLVAPSDVDGDSLTITVTGLPTLGSVTLADGTPVTNGQTLTSAELTGLKYNAPADYNAGDAVGSFTYSVDDGQGEANSVVTGTVTLVVTPVNDAPVADDSAISVAEESTGTDLGLVAPSDVDGDSLTITVTGLPTLGSVTLADGTPVTNGQTLTSAELTGLKYNAPADYNAGDVVGSFSYSVSDGTTSVTGGTTIVVTPVNDAPVADDSAISVAEESTGTDLGLAAPSDVDGDSLTITVTGLPTLGSVTLADGTPVTNGQTLTSAELTGLKYNAPADYNAGDVVGSFTYSVDDGQGEANSVVTGTVTLVVTPINDAPVADDSAISVAEESTGTDLGLVAPSDVDGDSLTITVTGLPTLGSITLADGTPVTNGQTLTSAELTGLKYNAPADYNAGDAVGSFTYSVDDGQGEANSVVTGTVTLVVTPINDAPVADDSAISVAEESTGTDLGLVAPSDVDGDTLTITVTGLPTLGSVTLADGTPVTNGQTLTSAELTGLKYNAPADYNAGDVVGSFTYSVDDGQGEANSVVTGTVTLVVTPVNDAPVADDSAISVAEESTGTDLGLAAPSDVDGDSLTITVTGLPTLGSVTLADGTPVTNGQTLTSAELTGLKYNAPADYNAGDVVGSFSYSVSDGTTSVTGGTTIVVTPVNDAPVADDSAISVAEESTGTDLGLAAPSDVDGDSLTITVTGLPTLGSITLADGTPVTNGQTLTSAELTGLKYNAPADYNAGDAVGSFTYSVDDGQGEANSVVTGTVTLVVTPINDAPVADDSAISVAEESTGTDLGLVAPSDVDGDTLTITVTGLPTLGSVTLADGTPVTNGQTLTSAELTGLKYNAPADYNAGDVVGSFTYSVDDGQGEANSVVTGTVTLVVTPINDAPVADDSAISVAEESTGTDLGLAAPSDVDGDSLTITVTGLPTLGSVTLADGTPVTNGQTLTSAELTGLKYNAPADYNAGDAVGSFSYSVSDGTTSVTGGTTIVVTPVNDAPVADDSAISVAEESTGTDLGLAAPSDVDGDSLTITVTGLPTLGSVTLADGTPVTNGQTLTSAELTGLKYNAPADYNAGDVVGSFTYSVDDGQGEANSVVTGTVTLVVTPINDAPDADDSAISVAEESTGTDLGLAAPSDVDGDSLTITVTGLPTLGSVTLADGTPVTNGQTLTSAELTGLKYNAPADYNAGDVVGSFTYSVDDGQGEANSVVTGTVTLVVTPINDAPVADDSAISVAEESTGTDLGLAAPSDVDGDSLTITVTGLPTLGSVTLADGTPVTNGQVLTSAELTGLKYNAPADYNAGDAVGSFSYSVSDGTTSVTGGTTIVVTPVNDAPVADDSAISVAEESTGTDLGLAAPSDVDGDSLTITVTGLPTLGSVTLADGTPVTNGQTLTSAELTGLKYNAPADYNTGDVVGSFTYSVSDGTTSVTGGTTIVVTPINDAPVADDSAISVAEESTGTDLGLVAPSDVDGDSLTITVTGLPTLGSVTLADGTPVTNGQVLTSAELTGLKYNAPADYNAGDAVGSFSYSVSDGTTSVTGGTTIVVTPVNDAPVADDSAISVAEESTGTDLGLAAPSDVDGDSLTITVTGLPTLGSVTLADGTPVTNGQTLTSAELTGLKYNAPADYNAGDAVGSFSYSVSDGTTSVTGGTTIVVTPVNDAPVADDDSLTASEDTPVTFTAAQLLGNDSDIDGDSLTIASVTSGTGGTAVLNADGTVTFTPNANFNGVADFTYTVTDGALTSNTATVTVSVAAVNDAPVAPDQTVSTTEDTPVSGQLTASDVDGDRLSYAKGSNPAHGTVTIAADGRWTYTPSPDYHGSDSFTVVVSDGQGGSDTITVTVTVTPVNDVPVAPDQTASTTEDTPVSGQLTASDVDGDRLSYAKGSNPAHGTVTIAADGRWTYTPSPDYHGSDSFTVVVSDGQGGSDTITVTVTVTPVNDAPVAPDQTASTTEDTPVSGQLTASDVDGDRLSYAKGSNPAHGTVTIAADGRWTYTPSPDYHGSDSFTVVVSDGLGGSDTITVTVTVTPVNDAPVAPDQTASTTEDTPVSGQLTASDVDGDRLSYAKGSNPAHGTVTIAADGRWTYTPSPDYHGSDSFTVVVSDGQGGSDTITVAVTVTPVNDAPVAVDDTVTVTEDVPFSSVIELDANDSDLDGDSLSVVAGTFTTAQGGTLVLAADGSYTYTPPADFNGTDSFDYTVTDGSLTDTGTLTFLVTPTSDAAVISGDASGAVTEDASTPTLTDSGRLTIRDADAGEARFRATVSAAPGTLGSLSIDANGAWTYSVANSAVQYLKAGETKLETFTVKALDGTEHQVQVTITGVNDAAVIGTGEQARGSVREDTSLTTGGRLSISDADSGQASFVAQPAVSGGYGTFSVDTNGNWTYVLDNAASQVQRLTSSESIVERFTVQALDGTSSIVEVTVRGLDDAPPAQPTPSAPLPPSPPAVNPPAPDTSSGPAPVTPVASNGGSTPLDAALSDSRQQVTAGGPLSSEMDPMRSAVFSDVYTSSSGFRVVVMEAPEPTLTLYRGMGDQYADAGAVSSFAIPYDAFVHTDPQARVALSAMQANGEQLPEWLTFNPMTGKFEVVAPQGFRGEIAIKVTARDSQGREVSTMFRISIGEKRSASTGSGRPGLSEQLRMAAKRPTFAFAELPVGKVAAKARVL</sequence>
<protein>
    <submittedName>
        <fullName evidence="3">VCBS repeat-containing protein</fullName>
    </submittedName>
</protein>
<name>A0A1H1RZ48_9PSED</name>
<dbReference type="SMART" id="SM00736">
    <property type="entry name" value="CADG"/>
    <property type="match status" value="5"/>
</dbReference>
<dbReference type="InterPro" id="IPR038081">
    <property type="entry name" value="CalX-like_sf"/>
</dbReference>
<dbReference type="InterPro" id="IPR040853">
    <property type="entry name" value="RapA2_cadherin-like"/>
</dbReference>
<feature type="region of interest" description="Disordered" evidence="1">
    <location>
        <begin position="79"/>
        <end position="99"/>
    </location>
</feature>
<dbReference type="Gene3D" id="2.60.40.3440">
    <property type="match status" value="5"/>
</dbReference>
<feature type="compositionally biased region" description="Polar residues" evidence="1">
    <location>
        <begin position="5154"/>
        <end position="5170"/>
    </location>
</feature>
<dbReference type="Pfam" id="PF17963">
    <property type="entry name" value="Big_9"/>
    <property type="match status" value="8"/>
</dbReference>
<gene>
    <name evidence="3" type="ORF">SAMN05216221_1754</name>
</gene>
<feature type="region of interest" description="Disordered" evidence="1">
    <location>
        <begin position="5540"/>
        <end position="5609"/>
    </location>
</feature>
<feature type="region of interest" description="Disordered" evidence="1">
    <location>
        <begin position="1546"/>
        <end position="1572"/>
    </location>
</feature>
<evidence type="ECO:0000259" key="2">
    <source>
        <dbReference type="PROSITE" id="PS50268"/>
    </source>
</evidence>
<reference evidence="4" key="1">
    <citation type="submission" date="2016-10" db="EMBL/GenBank/DDBJ databases">
        <authorList>
            <person name="Varghese N."/>
            <person name="Submissions S."/>
        </authorList>
    </citation>
    <scope>NUCLEOTIDE SEQUENCE [LARGE SCALE GENOMIC DNA]</scope>
    <source>
        <strain evidence="4">KCTC 32247</strain>
    </source>
</reference>
<organism evidence="3 4">
    <name type="scientific">Pseudomonas oryzae</name>
    <dbReference type="NCBI Taxonomy" id="1392877"/>
    <lineage>
        <taxon>Bacteria</taxon>
        <taxon>Pseudomonadati</taxon>
        <taxon>Pseudomonadota</taxon>
        <taxon>Gammaproteobacteria</taxon>
        <taxon>Pseudomonadales</taxon>
        <taxon>Pseudomonadaceae</taxon>
        <taxon>Pseudomonas</taxon>
    </lineage>
</organism>
<feature type="region of interest" description="Disordered" evidence="1">
    <location>
        <begin position="1"/>
        <end position="31"/>
    </location>
</feature>
<feature type="region of interest" description="Disordered" evidence="1">
    <location>
        <begin position="5146"/>
        <end position="5175"/>
    </location>
</feature>
<dbReference type="RefSeq" id="WP_090348580.1">
    <property type="nucleotide sequence ID" value="NZ_LT629751.1"/>
</dbReference>
<dbReference type="SMART" id="SM00112">
    <property type="entry name" value="CA"/>
    <property type="match status" value="5"/>
</dbReference>
<dbReference type="GO" id="GO:0007156">
    <property type="term" value="P:homophilic cell adhesion via plasma membrane adhesion molecules"/>
    <property type="evidence" value="ECO:0007669"/>
    <property type="project" value="InterPro"/>
</dbReference>